<dbReference type="GO" id="GO:0015074">
    <property type="term" value="P:DNA integration"/>
    <property type="evidence" value="ECO:0007669"/>
    <property type="project" value="InterPro"/>
</dbReference>
<protein>
    <recommendedName>
        <fullName evidence="1">Integrase catalytic domain-containing protein</fullName>
    </recommendedName>
</protein>
<keyword evidence="3" id="KW-1185">Reference proteome</keyword>
<dbReference type="PANTHER" id="PTHR35046">
    <property type="entry name" value="ZINC KNUCKLE (CCHC-TYPE) FAMILY PROTEIN"/>
    <property type="match status" value="1"/>
</dbReference>
<dbReference type="GO" id="GO:0003676">
    <property type="term" value="F:nucleic acid binding"/>
    <property type="evidence" value="ECO:0007669"/>
    <property type="project" value="InterPro"/>
</dbReference>
<dbReference type="InterPro" id="IPR012337">
    <property type="entry name" value="RNaseH-like_sf"/>
</dbReference>
<reference evidence="2 3" key="1">
    <citation type="journal article" date="2015" name="Proc. Natl. Acad. Sci. U.S.A.">
        <title>The resurrection genome of Boea hygrometrica: A blueprint for survival of dehydration.</title>
        <authorList>
            <person name="Xiao L."/>
            <person name="Yang G."/>
            <person name="Zhang L."/>
            <person name="Yang X."/>
            <person name="Zhao S."/>
            <person name="Ji Z."/>
            <person name="Zhou Q."/>
            <person name="Hu M."/>
            <person name="Wang Y."/>
            <person name="Chen M."/>
            <person name="Xu Y."/>
            <person name="Jin H."/>
            <person name="Xiao X."/>
            <person name="Hu G."/>
            <person name="Bao F."/>
            <person name="Hu Y."/>
            <person name="Wan P."/>
            <person name="Li L."/>
            <person name="Deng X."/>
            <person name="Kuang T."/>
            <person name="Xiang C."/>
            <person name="Zhu J.K."/>
            <person name="Oliver M.J."/>
            <person name="He Y."/>
        </authorList>
    </citation>
    <scope>NUCLEOTIDE SEQUENCE [LARGE SCALE GENOMIC DNA]</scope>
    <source>
        <strain evidence="3">cv. XS01</strain>
    </source>
</reference>
<proteinExistence type="predicted"/>
<sequence>MGDVDRLTKSTHFLSVKTTFTMTQYTELYIREIFRLHGIPVPIVSDRDTRFTSAVRRSLHTSLGTKLQFSIAFQPQTDGQTERVNRVLEDLL</sequence>
<dbReference type="SUPFAM" id="SSF53098">
    <property type="entry name" value="Ribonuclease H-like"/>
    <property type="match status" value="1"/>
</dbReference>
<dbReference type="EMBL" id="KQ999963">
    <property type="protein sequence ID" value="KZV40492.1"/>
    <property type="molecule type" value="Genomic_DNA"/>
</dbReference>
<dbReference type="InterPro" id="IPR036397">
    <property type="entry name" value="RNaseH_sf"/>
</dbReference>
<dbReference type="InterPro" id="IPR001584">
    <property type="entry name" value="Integrase_cat-core"/>
</dbReference>
<dbReference type="PROSITE" id="PS50994">
    <property type="entry name" value="INTEGRASE"/>
    <property type="match status" value="1"/>
</dbReference>
<dbReference type="Proteomes" id="UP000250235">
    <property type="component" value="Unassembled WGS sequence"/>
</dbReference>
<organism evidence="2 3">
    <name type="scientific">Dorcoceras hygrometricum</name>
    <dbReference type="NCBI Taxonomy" id="472368"/>
    <lineage>
        <taxon>Eukaryota</taxon>
        <taxon>Viridiplantae</taxon>
        <taxon>Streptophyta</taxon>
        <taxon>Embryophyta</taxon>
        <taxon>Tracheophyta</taxon>
        <taxon>Spermatophyta</taxon>
        <taxon>Magnoliopsida</taxon>
        <taxon>eudicotyledons</taxon>
        <taxon>Gunneridae</taxon>
        <taxon>Pentapetalae</taxon>
        <taxon>asterids</taxon>
        <taxon>lamiids</taxon>
        <taxon>Lamiales</taxon>
        <taxon>Gesneriaceae</taxon>
        <taxon>Didymocarpoideae</taxon>
        <taxon>Trichosporeae</taxon>
        <taxon>Loxocarpinae</taxon>
        <taxon>Dorcoceras</taxon>
    </lineage>
</organism>
<dbReference type="OrthoDB" id="909526at2759"/>
<dbReference type="AlphaFoldDB" id="A0A2Z7C117"/>
<evidence type="ECO:0000313" key="3">
    <source>
        <dbReference type="Proteomes" id="UP000250235"/>
    </source>
</evidence>
<feature type="domain" description="Integrase catalytic" evidence="1">
    <location>
        <begin position="1"/>
        <end position="92"/>
    </location>
</feature>
<evidence type="ECO:0000313" key="2">
    <source>
        <dbReference type="EMBL" id="KZV40492.1"/>
    </source>
</evidence>
<name>A0A2Z7C117_9LAMI</name>
<dbReference type="Gene3D" id="3.30.420.10">
    <property type="entry name" value="Ribonuclease H-like superfamily/Ribonuclease H"/>
    <property type="match status" value="1"/>
</dbReference>
<gene>
    <name evidence="2" type="ORF">F511_23829</name>
</gene>
<evidence type="ECO:0000259" key="1">
    <source>
        <dbReference type="PROSITE" id="PS50994"/>
    </source>
</evidence>
<dbReference type="PANTHER" id="PTHR35046:SF18">
    <property type="entry name" value="RNA-DIRECTED DNA POLYMERASE"/>
    <property type="match status" value="1"/>
</dbReference>
<accession>A0A2Z7C117</accession>